<name>A0A0K2GHD7_NITMO</name>
<sequence length="91" mass="10407">MHASVNLGRERIGTTGRRPRRIVEKLNGEACRCCGARHYYLVFRVTSGEGERARLAARCSRCHEQRDLFSIEQLVRDMNRICAERRCAAVG</sequence>
<dbReference type="AlphaFoldDB" id="A0A0K2GHD7"/>
<proteinExistence type="predicted"/>
<dbReference type="Proteomes" id="UP000069205">
    <property type="component" value="Chromosome"/>
</dbReference>
<dbReference type="OrthoDB" id="9800123at2"/>
<gene>
    <name evidence="1" type="ORF">NITMOv2_3882</name>
</gene>
<dbReference type="PATRIC" id="fig|42253.5.peg.3826"/>
<accession>A0A0K2GHD7</accession>
<dbReference type="KEGG" id="nmv:NITMOv2_3882"/>
<dbReference type="STRING" id="42253.NITMOv2_3882"/>
<dbReference type="EMBL" id="CP011801">
    <property type="protein sequence ID" value="ALA60269.1"/>
    <property type="molecule type" value="Genomic_DNA"/>
</dbReference>
<dbReference type="RefSeq" id="WP_053381151.1">
    <property type="nucleotide sequence ID" value="NZ_CP011801.1"/>
</dbReference>
<protein>
    <submittedName>
        <fullName evidence="1">Uncharacterized protein</fullName>
    </submittedName>
</protein>
<evidence type="ECO:0000313" key="2">
    <source>
        <dbReference type="Proteomes" id="UP000069205"/>
    </source>
</evidence>
<keyword evidence="2" id="KW-1185">Reference proteome</keyword>
<evidence type="ECO:0000313" key="1">
    <source>
        <dbReference type="EMBL" id="ALA60269.1"/>
    </source>
</evidence>
<organism evidence="1 2">
    <name type="scientific">Nitrospira moscoviensis</name>
    <dbReference type="NCBI Taxonomy" id="42253"/>
    <lineage>
        <taxon>Bacteria</taxon>
        <taxon>Pseudomonadati</taxon>
        <taxon>Nitrospirota</taxon>
        <taxon>Nitrospiria</taxon>
        <taxon>Nitrospirales</taxon>
        <taxon>Nitrospiraceae</taxon>
        <taxon>Nitrospira</taxon>
    </lineage>
</organism>
<reference evidence="1 2" key="1">
    <citation type="journal article" date="2015" name="Proc. Natl. Acad. Sci. U.S.A.">
        <title>Expanded metabolic versatility of ubiquitous nitrite-oxidizing bacteria from the genus Nitrospira.</title>
        <authorList>
            <person name="Koch H."/>
            <person name="Lucker S."/>
            <person name="Albertsen M."/>
            <person name="Kitzinger K."/>
            <person name="Herbold C."/>
            <person name="Spieck E."/>
            <person name="Nielsen P.H."/>
            <person name="Wagner M."/>
            <person name="Daims H."/>
        </authorList>
    </citation>
    <scope>NUCLEOTIDE SEQUENCE [LARGE SCALE GENOMIC DNA]</scope>
    <source>
        <strain evidence="1 2">NSP M-1</strain>
    </source>
</reference>